<feature type="transmembrane region" description="Helical" evidence="7">
    <location>
        <begin position="141"/>
        <end position="160"/>
    </location>
</feature>
<dbReference type="Proteomes" id="UP000593915">
    <property type="component" value="Chromosome"/>
</dbReference>
<dbReference type="InterPro" id="IPR035906">
    <property type="entry name" value="MetI-like_sf"/>
</dbReference>
<dbReference type="SUPFAM" id="SSF161098">
    <property type="entry name" value="MetI-like"/>
    <property type="match status" value="1"/>
</dbReference>
<accession>A0A7S7AWJ8</accession>
<evidence type="ECO:0000256" key="1">
    <source>
        <dbReference type="ARBA" id="ARBA00004651"/>
    </source>
</evidence>
<keyword evidence="2 7" id="KW-0813">Transport</keyword>
<keyword evidence="5 7" id="KW-1133">Transmembrane helix</keyword>
<evidence type="ECO:0000259" key="8">
    <source>
        <dbReference type="PROSITE" id="PS50928"/>
    </source>
</evidence>
<evidence type="ECO:0000313" key="9">
    <source>
        <dbReference type="EMBL" id="QOW60982.1"/>
    </source>
</evidence>
<keyword evidence="3" id="KW-1003">Cell membrane</keyword>
<keyword evidence="6 7" id="KW-0472">Membrane</keyword>
<organism evidence="9 10">
    <name type="scientific">Treponema pedis</name>
    <dbReference type="NCBI Taxonomy" id="409322"/>
    <lineage>
        <taxon>Bacteria</taxon>
        <taxon>Pseudomonadati</taxon>
        <taxon>Spirochaetota</taxon>
        <taxon>Spirochaetia</taxon>
        <taxon>Spirochaetales</taxon>
        <taxon>Treponemataceae</taxon>
        <taxon>Treponema</taxon>
    </lineage>
</organism>
<evidence type="ECO:0000256" key="3">
    <source>
        <dbReference type="ARBA" id="ARBA00022475"/>
    </source>
</evidence>
<dbReference type="Pfam" id="PF19300">
    <property type="entry name" value="BPD_transp_1_N"/>
    <property type="match status" value="1"/>
</dbReference>
<dbReference type="GO" id="GO:0005886">
    <property type="term" value="C:plasma membrane"/>
    <property type="evidence" value="ECO:0007669"/>
    <property type="project" value="UniProtKB-SubCell"/>
</dbReference>
<dbReference type="PANTHER" id="PTHR43163:SF6">
    <property type="entry name" value="DIPEPTIDE TRANSPORT SYSTEM PERMEASE PROTEIN DPPB-RELATED"/>
    <property type="match status" value="1"/>
</dbReference>
<dbReference type="EMBL" id="CP061839">
    <property type="protein sequence ID" value="QOW60982.1"/>
    <property type="molecule type" value="Genomic_DNA"/>
</dbReference>
<evidence type="ECO:0000256" key="2">
    <source>
        <dbReference type="ARBA" id="ARBA00022448"/>
    </source>
</evidence>
<dbReference type="CDD" id="cd06261">
    <property type="entry name" value="TM_PBP2"/>
    <property type="match status" value="1"/>
</dbReference>
<dbReference type="Pfam" id="PF00528">
    <property type="entry name" value="BPD_transp_1"/>
    <property type="match status" value="1"/>
</dbReference>
<gene>
    <name evidence="9" type="ORF">IFE08_00740</name>
</gene>
<dbReference type="GO" id="GO:0055085">
    <property type="term" value="P:transmembrane transport"/>
    <property type="evidence" value="ECO:0007669"/>
    <property type="project" value="InterPro"/>
</dbReference>
<name>A0A7S7AWJ8_9SPIR</name>
<proteinExistence type="inferred from homology"/>
<feature type="domain" description="ABC transmembrane type-1" evidence="8">
    <location>
        <begin position="102"/>
        <end position="299"/>
    </location>
</feature>
<dbReference type="PANTHER" id="PTHR43163">
    <property type="entry name" value="DIPEPTIDE TRANSPORT SYSTEM PERMEASE PROTEIN DPPB-RELATED"/>
    <property type="match status" value="1"/>
</dbReference>
<dbReference type="RefSeq" id="WP_194076408.1">
    <property type="nucleotide sequence ID" value="NZ_CP061839.1"/>
</dbReference>
<reference evidence="9 10" key="1">
    <citation type="submission" date="2020-09" db="EMBL/GenBank/DDBJ databases">
        <title>Characterization of Treponema spp. from bovine digital dermatitis in Korea.</title>
        <authorList>
            <person name="Espiritu H.M."/>
            <person name="Cho Y.I."/>
            <person name="Mamuad L."/>
        </authorList>
    </citation>
    <scope>NUCLEOTIDE SEQUENCE [LARGE SCALE GENOMIC DNA]</scope>
    <source>
        <strain evidence="9 10">KS1</strain>
    </source>
</reference>
<feature type="transmembrane region" description="Helical" evidence="7">
    <location>
        <begin position="180"/>
        <end position="199"/>
    </location>
</feature>
<feature type="transmembrane region" description="Helical" evidence="7">
    <location>
        <begin position="238"/>
        <end position="260"/>
    </location>
</feature>
<dbReference type="InterPro" id="IPR045621">
    <property type="entry name" value="BPD_transp_1_N"/>
</dbReference>
<comment type="subcellular location">
    <subcellularLocation>
        <location evidence="1 7">Cell membrane</location>
        <topology evidence="1 7">Multi-pass membrane protein</topology>
    </subcellularLocation>
</comment>
<evidence type="ECO:0000256" key="4">
    <source>
        <dbReference type="ARBA" id="ARBA00022692"/>
    </source>
</evidence>
<dbReference type="AlphaFoldDB" id="A0A7S7AWJ8"/>
<dbReference type="InterPro" id="IPR000515">
    <property type="entry name" value="MetI-like"/>
</dbReference>
<evidence type="ECO:0000313" key="10">
    <source>
        <dbReference type="Proteomes" id="UP000593915"/>
    </source>
</evidence>
<sequence length="314" mass="34878">MNSSVILFRKFLMIIPSVLILSFLSFSVVYFAPGNAGKLLLGAKNQRGFISDSNSIQYEKRLGIDKPFGELYMSWVTSLAKGRLGYSYMTRESVFSIFVKRFSITFKLAILTMLIYILLGVPIGMTAAVKEHTICRLLLKYWRIICMSVPPFWVGIILLWSIAHYVPAIPSIGYHGIKSLLIPALLMGSMSFSNLTCIIQNKTESLLSKQFIFSAQALGIPKKIIFTKHILKNIGAPAIAVSCIDFGSFIGGAILIENIFSIPGLGLMLTNAINVKDYPVIAGTLFLLGLFVNIFNFIADILYCLIDKRGFAMR</sequence>
<dbReference type="PROSITE" id="PS50928">
    <property type="entry name" value="ABC_TM1"/>
    <property type="match status" value="1"/>
</dbReference>
<feature type="transmembrane region" description="Helical" evidence="7">
    <location>
        <begin position="12"/>
        <end position="32"/>
    </location>
</feature>
<evidence type="ECO:0000256" key="5">
    <source>
        <dbReference type="ARBA" id="ARBA00022989"/>
    </source>
</evidence>
<comment type="similarity">
    <text evidence="7">Belongs to the binding-protein-dependent transport system permease family.</text>
</comment>
<evidence type="ECO:0000256" key="7">
    <source>
        <dbReference type="RuleBase" id="RU363032"/>
    </source>
</evidence>
<dbReference type="Gene3D" id="1.10.3720.10">
    <property type="entry name" value="MetI-like"/>
    <property type="match status" value="1"/>
</dbReference>
<feature type="transmembrane region" description="Helical" evidence="7">
    <location>
        <begin position="280"/>
        <end position="306"/>
    </location>
</feature>
<evidence type="ECO:0000256" key="6">
    <source>
        <dbReference type="ARBA" id="ARBA00023136"/>
    </source>
</evidence>
<keyword evidence="4 7" id="KW-0812">Transmembrane</keyword>
<feature type="transmembrane region" description="Helical" evidence="7">
    <location>
        <begin position="108"/>
        <end position="129"/>
    </location>
</feature>
<protein>
    <submittedName>
        <fullName evidence="9">ABC transporter permease</fullName>
    </submittedName>
</protein>